<evidence type="ECO:0000256" key="1">
    <source>
        <dbReference type="ARBA" id="ARBA00022676"/>
    </source>
</evidence>
<dbReference type="InterPro" id="IPR051199">
    <property type="entry name" value="LPS_LOS_Heptosyltrfase"/>
</dbReference>
<dbReference type="SUPFAM" id="SSF53756">
    <property type="entry name" value="UDP-Glycosyltransferase/glycogen phosphorylase"/>
    <property type="match status" value="1"/>
</dbReference>
<dbReference type="AlphaFoldDB" id="A0A3D8J676"/>
<evidence type="ECO:0000313" key="4">
    <source>
        <dbReference type="Proteomes" id="UP000256424"/>
    </source>
</evidence>
<reference evidence="3 4" key="1">
    <citation type="submission" date="2018-04" db="EMBL/GenBank/DDBJ databases">
        <title>Novel Campyloabacter and Helicobacter Species and Strains.</title>
        <authorList>
            <person name="Mannion A.J."/>
            <person name="Shen Z."/>
            <person name="Fox J.G."/>
        </authorList>
    </citation>
    <scope>NUCLEOTIDE SEQUENCE [LARGE SCALE GENOMIC DNA]</scope>
    <source>
        <strain evidence="3 4">MIT 97-5075</strain>
    </source>
</reference>
<organism evidence="3 4">
    <name type="scientific">Helicobacter aurati</name>
    <dbReference type="NCBI Taxonomy" id="137778"/>
    <lineage>
        <taxon>Bacteria</taxon>
        <taxon>Pseudomonadati</taxon>
        <taxon>Campylobacterota</taxon>
        <taxon>Epsilonproteobacteria</taxon>
        <taxon>Campylobacterales</taxon>
        <taxon>Helicobacteraceae</taxon>
        <taxon>Helicobacter</taxon>
    </lineage>
</organism>
<protein>
    <submittedName>
        <fullName evidence="3">Lipopolysaccharide heptosyltransferase family protein</fullName>
    </submittedName>
</protein>
<gene>
    <name evidence="3" type="ORF">CQA66_03355</name>
</gene>
<dbReference type="Gene3D" id="3.40.50.2000">
    <property type="entry name" value="Glycogen Phosphorylase B"/>
    <property type="match status" value="1"/>
</dbReference>
<dbReference type="GO" id="GO:0005829">
    <property type="term" value="C:cytosol"/>
    <property type="evidence" value="ECO:0007669"/>
    <property type="project" value="TreeGrafter"/>
</dbReference>
<dbReference type="Proteomes" id="UP000256424">
    <property type="component" value="Unassembled WGS sequence"/>
</dbReference>
<sequence length="360" mass="41533">MIVGLVCYKKELGASIGYIKALFALKTIYQAHVIVFGNSLTKNLFQHCEYIDESLDMGNMETQDTKEQQRAIINQYRCHYLIATTTNSSFISFLLSSNAKTIICATKLYSFFSLRCKTVPIYFFKKYRNMRHEDIMLHFVKKINPRLFHQQIANLDSVKYALHASKDNEENIHQFLLSALQKYALDSQPYLILINPFNINNCFSLTMPYWLQLIEEVAKISLCIPLVVTYPQVQTQFMQQLKQSQRDLQKLLLFPNNDCILNLVALMQMVSCVISPSTGTIHVASNLNIPTIGLYAEWDTGRWGTKDNRYIFINKAKHELDSQSQMHVINDVILTLKNMIEKQQIKPISNTLLQSALHSK</sequence>
<dbReference type="RefSeq" id="WP_104763079.1">
    <property type="nucleotide sequence ID" value="NZ_FZPM01000013.1"/>
</dbReference>
<name>A0A3D8J676_9HELI</name>
<evidence type="ECO:0000313" key="3">
    <source>
        <dbReference type="EMBL" id="RDU72932.1"/>
    </source>
</evidence>
<keyword evidence="1" id="KW-0328">Glycosyltransferase</keyword>
<dbReference type="OrthoDB" id="5329369at2"/>
<comment type="caution">
    <text evidence="3">The sequence shown here is derived from an EMBL/GenBank/DDBJ whole genome shotgun (WGS) entry which is preliminary data.</text>
</comment>
<evidence type="ECO:0000256" key="2">
    <source>
        <dbReference type="ARBA" id="ARBA00022679"/>
    </source>
</evidence>
<keyword evidence="4" id="KW-1185">Reference proteome</keyword>
<dbReference type="Pfam" id="PF01075">
    <property type="entry name" value="Glyco_transf_9"/>
    <property type="match status" value="1"/>
</dbReference>
<dbReference type="PANTHER" id="PTHR30160">
    <property type="entry name" value="TETRAACYLDISACCHARIDE 4'-KINASE-RELATED"/>
    <property type="match status" value="1"/>
</dbReference>
<dbReference type="InterPro" id="IPR002201">
    <property type="entry name" value="Glyco_trans_9"/>
</dbReference>
<accession>A0A3D8J676</accession>
<dbReference type="GO" id="GO:0009244">
    <property type="term" value="P:lipopolysaccharide core region biosynthetic process"/>
    <property type="evidence" value="ECO:0007669"/>
    <property type="project" value="TreeGrafter"/>
</dbReference>
<proteinExistence type="predicted"/>
<dbReference type="PANTHER" id="PTHR30160:SF15">
    <property type="entry name" value="GLYCOSYLTRANSFERASE HI_0523-RELATED"/>
    <property type="match status" value="1"/>
</dbReference>
<dbReference type="EMBL" id="NXLW01000004">
    <property type="protein sequence ID" value="RDU72932.1"/>
    <property type="molecule type" value="Genomic_DNA"/>
</dbReference>
<keyword evidence="2 3" id="KW-0808">Transferase</keyword>
<dbReference type="GO" id="GO:0008713">
    <property type="term" value="F:ADP-heptose-lipopolysaccharide heptosyltransferase activity"/>
    <property type="evidence" value="ECO:0007669"/>
    <property type="project" value="TreeGrafter"/>
</dbReference>